<organism evidence="1 2">
    <name type="scientific">Nitrospirillum amazonense</name>
    <dbReference type="NCBI Taxonomy" id="28077"/>
    <lineage>
        <taxon>Bacteria</taxon>
        <taxon>Pseudomonadati</taxon>
        <taxon>Pseudomonadota</taxon>
        <taxon>Alphaproteobacteria</taxon>
        <taxon>Rhodospirillales</taxon>
        <taxon>Azospirillaceae</taxon>
        <taxon>Nitrospirillum</taxon>
    </lineage>
</organism>
<accession>A0A560H844</accession>
<dbReference type="InterPro" id="IPR049457">
    <property type="entry name" value="Emfourin"/>
</dbReference>
<gene>
    <name evidence="1" type="ORF">FBZ90_10682</name>
</gene>
<name>A0A560H844_9PROT</name>
<dbReference type="RefSeq" id="WP_145732142.1">
    <property type="nucleotide sequence ID" value="NZ_VITR01000006.1"/>
</dbReference>
<evidence type="ECO:0000313" key="2">
    <source>
        <dbReference type="Proteomes" id="UP000315751"/>
    </source>
</evidence>
<dbReference type="Pfam" id="PF20242">
    <property type="entry name" value="Emfourin"/>
    <property type="match status" value="1"/>
</dbReference>
<dbReference type="AlphaFoldDB" id="A0A560H844"/>
<sequence>MTADPSSPAPVLPVVVECQRQGGLAFPLRRPAISVEVAGLDEAERQALQRLVQAADLAGQPADYPGPGYPDALETHLTVTWPGHSTSVRFRDGDGHPAPLDELAGWVLRHNRPGQAKK</sequence>
<reference evidence="1 2" key="1">
    <citation type="submission" date="2019-06" db="EMBL/GenBank/DDBJ databases">
        <title>Genomic Encyclopedia of Type Strains, Phase IV (KMG-V): Genome sequencing to study the core and pangenomes of soil and plant-associated prokaryotes.</title>
        <authorList>
            <person name="Whitman W."/>
        </authorList>
    </citation>
    <scope>NUCLEOTIDE SEQUENCE [LARGE SCALE GENOMIC DNA]</scope>
    <source>
        <strain evidence="1 2">BR 11622</strain>
    </source>
</reference>
<evidence type="ECO:0000313" key="1">
    <source>
        <dbReference type="EMBL" id="TWB42486.1"/>
    </source>
</evidence>
<proteinExistence type="predicted"/>
<dbReference type="OrthoDB" id="7359964at2"/>
<dbReference type="EMBL" id="VITR01000006">
    <property type="protein sequence ID" value="TWB42486.1"/>
    <property type="molecule type" value="Genomic_DNA"/>
</dbReference>
<dbReference type="Proteomes" id="UP000315751">
    <property type="component" value="Unassembled WGS sequence"/>
</dbReference>
<protein>
    <submittedName>
        <fullName evidence="1">Uncharacterized protein</fullName>
    </submittedName>
</protein>
<keyword evidence="2" id="KW-1185">Reference proteome</keyword>
<comment type="caution">
    <text evidence="1">The sequence shown here is derived from an EMBL/GenBank/DDBJ whole genome shotgun (WGS) entry which is preliminary data.</text>
</comment>